<dbReference type="Gene3D" id="3.30.360.10">
    <property type="entry name" value="Dihydrodipicolinate Reductase, domain 2"/>
    <property type="match status" value="1"/>
</dbReference>
<comment type="caution">
    <text evidence="4">The sequence shown here is derived from an EMBL/GenBank/DDBJ whole genome shotgun (WGS) entry which is preliminary data.</text>
</comment>
<feature type="domain" description="GFO/IDH/MocA-like oxidoreductase" evidence="3">
    <location>
        <begin position="132"/>
        <end position="266"/>
    </location>
</feature>
<proteinExistence type="predicted"/>
<gene>
    <name evidence="4" type="ORF">GCM10023320_80180</name>
</gene>
<dbReference type="InterPro" id="IPR000683">
    <property type="entry name" value="Gfo/Idh/MocA-like_OxRdtase_N"/>
</dbReference>
<dbReference type="Pfam" id="PF01408">
    <property type="entry name" value="GFO_IDH_MocA"/>
    <property type="match status" value="1"/>
</dbReference>
<dbReference type="Pfam" id="PF22725">
    <property type="entry name" value="GFO_IDH_MocA_C3"/>
    <property type="match status" value="1"/>
</dbReference>
<evidence type="ECO:0000256" key="1">
    <source>
        <dbReference type="ARBA" id="ARBA00023002"/>
    </source>
</evidence>
<protein>
    <submittedName>
        <fullName evidence="4">Gfo/Idh/MocA family oxidoreductase</fullName>
    </submittedName>
</protein>
<dbReference type="InterPro" id="IPR055170">
    <property type="entry name" value="GFO_IDH_MocA-like_dom"/>
</dbReference>
<dbReference type="SUPFAM" id="SSF51735">
    <property type="entry name" value="NAD(P)-binding Rossmann-fold domains"/>
    <property type="match status" value="1"/>
</dbReference>
<keyword evidence="5" id="KW-1185">Reference proteome</keyword>
<dbReference type="Gene3D" id="3.40.50.720">
    <property type="entry name" value="NAD(P)-binding Rossmann-like Domain"/>
    <property type="match status" value="1"/>
</dbReference>
<dbReference type="InterPro" id="IPR050463">
    <property type="entry name" value="Gfo/Idh/MocA_oxidrdct_glycsds"/>
</dbReference>
<dbReference type="Proteomes" id="UP001500804">
    <property type="component" value="Unassembled WGS sequence"/>
</dbReference>
<sequence>MGSPLLRVGVVGAGNISGQYSASLARLPQLQVTAVCDLQADRAAALAAQHDGARVLDLPDLLSADDVDAVLVLTLPATHADVALAALGAGKHVYVEKPLAASVAEGREVVKAAAGTGLRVGCAPDTVLGTGVQTARAAVDAGRIGTPHSATAFMTTPGHERWHPDPEFYYRPGGGPLLDMGPYYLTSLVHLLGPVTRVVGASTRPSATRTIGSGPKAGTSFDVTVDSTITGILEHASGAVSTLVMSFDIWAARLPRIEVHGTAGSLSVPDPNHFAGPVELYSASAVDDGWVDLGATAGYVDSGRGYGLADMALAIGEGRPHRAGDELGLHVLDIMESVQQAADTHTSVELTTTCERPAAVEATVDLGGR</sequence>
<dbReference type="InterPro" id="IPR036291">
    <property type="entry name" value="NAD(P)-bd_dom_sf"/>
</dbReference>
<name>A0ABP9P615_9PSEU</name>
<dbReference type="RefSeq" id="WP_345612944.1">
    <property type="nucleotide sequence ID" value="NZ_BAABJO010000052.1"/>
</dbReference>
<accession>A0ABP9P615</accession>
<feature type="domain" description="Gfo/Idh/MocA-like oxidoreductase N-terminal" evidence="2">
    <location>
        <begin position="6"/>
        <end position="120"/>
    </location>
</feature>
<evidence type="ECO:0000259" key="2">
    <source>
        <dbReference type="Pfam" id="PF01408"/>
    </source>
</evidence>
<evidence type="ECO:0000259" key="3">
    <source>
        <dbReference type="Pfam" id="PF22725"/>
    </source>
</evidence>
<evidence type="ECO:0000313" key="4">
    <source>
        <dbReference type="EMBL" id="GAA5141303.1"/>
    </source>
</evidence>
<dbReference type="PANTHER" id="PTHR43818">
    <property type="entry name" value="BCDNA.GH03377"/>
    <property type="match status" value="1"/>
</dbReference>
<keyword evidence="1" id="KW-0560">Oxidoreductase</keyword>
<dbReference type="SUPFAM" id="SSF55347">
    <property type="entry name" value="Glyceraldehyde-3-phosphate dehydrogenase-like, C-terminal domain"/>
    <property type="match status" value="1"/>
</dbReference>
<reference evidence="5" key="1">
    <citation type="journal article" date="2019" name="Int. J. Syst. Evol. Microbiol.">
        <title>The Global Catalogue of Microorganisms (GCM) 10K type strain sequencing project: providing services to taxonomists for standard genome sequencing and annotation.</title>
        <authorList>
            <consortium name="The Broad Institute Genomics Platform"/>
            <consortium name="The Broad Institute Genome Sequencing Center for Infectious Disease"/>
            <person name="Wu L."/>
            <person name="Ma J."/>
        </authorList>
    </citation>
    <scope>NUCLEOTIDE SEQUENCE [LARGE SCALE GENOMIC DNA]</scope>
    <source>
        <strain evidence="5">JCM 18302</strain>
    </source>
</reference>
<dbReference type="EMBL" id="BAABJO010000052">
    <property type="protein sequence ID" value="GAA5141303.1"/>
    <property type="molecule type" value="Genomic_DNA"/>
</dbReference>
<organism evidence="4 5">
    <name type="scientific">Pseudonocardia adelaidensis</name>
    <dbReference type="NCBI Taxonomy" id="648754"/>
    <lineage>
        <taxon>Bacteria</taxon>
        <taxon>Bacillati</taxon>
        <taxon>Actinomycetota</taxon>
        <taxon>Actinomycetes</taxon>
        <taxon>Pseudonocardiales</taxon>
        <taxon>Pseudonocardiaceae</taxon>
        <taxon>Pseudonocardia</taxon>
    </lineage>
</organism>
<evidence type="ECO:0000313" key="5">
    <source>
        <dbReference type="Proteomes" id="UP001500804"/>
    </source>
</evidence>
<dbReference type="PANTHER" id="PTHR43818:SF11">
    <property type="entry name" value="BCDNA.GH03377"/>
    <property type="match status" value="1"/>
</dbReference>